<sequence>MAPCDRAVPSCVRTYPWERFGKKSAQTRATRATLMHPRKYKVKAAYFVDRALARAKPPLRAQLDLYDEGTAEAQGHSLPLGSFYNFKIVLERFLGEFSISLTCSLSS</sequence>
<dbReference type="Proteomes" id="UP001341840">
    <property type="component" value="Unassembled WGS sequence"/>
</dbReference>
<comment type="caution">
    <text evidence="1">The sequence shown here is derived from an EMBL/GenBank/DDBJ whole genome shotgun (WGS) entry which is preliminary data.</text>
</comment>
<proteinExistence type="predicted"/>
<protein>
    <submittedName>
        <fullName evidence="1">Uncharacterized protein</fullName>
    </submittedName>
</protein>
<accession>A0ABU6XXG3</accession>
<name>A0ABU6XXG3_9FABA</name>
<gene>
    <name evidence="1" type="ORF">PIB30_098999</name>
</gene>
<reference evidence="1 2" key="1">
    <citation type="journal article" date="2023" name="Plants (Basel)">
        <title>Bridging the Gap: Combining Genomics and Transcriptomics Approaches to Understand Stylosanthes scabra, an Orphan Legume from the Brazilian Caatinga.</title>
        <authorList>
            <person name="Ferreira-Neto J.R.C."/>
            <person name="da Silva M.D."/>
            <person name="Binneck E."/>
            <person name="de Melo N.F."/>
            <person name="da Silva R.H."/>
            <person name="de Melo A.L.T.M."/>
            <person name="Pandolfi V."/>
            <person name="Bustamante F.O."/>
            <person name="Brasileiro-Vidal A.C."/>
            <person name="Benko-Iseppon A.M."/>
        </authorList>
    </citation>
    <scope>NUCLEOTIDE SEQUENCE [LARGE SCALE GENOMIC DNA]</scope>
    <source>
        <tissue evidence="1">Leaves</tissue>
    </source>
</reference>
<dbReference type="EMBL" id="JASCZI010214044">
    <property type="protein sequence ID" value="MED6201824.1"/>
    <property type="molecule type" value="Genomic_DNA"/>
</dbReference>
<keyword evidence="2" id="KW-1185">Reference proteome</keyword>
<evidence type="ECO:0000313" key="1">
    <source>
        <dbReference type="EMBL" id="MED6201824.1"/>
    </source>
</evidence>
<evidence type="ECO:0000313" key="2">
    <source>
        <dbReference type="Proteomes" id="UP001341840"/>
    </source>
</evidence>
<organism evidence="1 2">
    <name type="scientific">Stylosanthes scabra</name>
    <dbReference type="NCBI Taxonomy" id="79078"/>
    <lineage>
        <taxon>Eukaryota</taxon>
        <taxon>Viridiplantae</taxon>
        <taxon>Streptophyta</taxon>
        <taxon>Embryophyta</taxon>
        <taxon>Tracheophyta</taxon>
        <taxon>Spermatophyta</taxon>
        <taxon>Magnoliopsida</taxon>
        <taxon>eudicotyledons</taxon>
        <taxon>Gunneridae</taxon>
        <taxon>Pentapetalae</taxon>
        <taxon>rosids</taxon>
        <taxon>fabids</taxon>
        <taxon>Fabales</taxon>
        <taxon>Fabaceae</taxon>
        <taxon>Papilionoideae</taxon>
        <taxon>50 kb inversion clade</taxon>
        <taxon>dalbergioids sensu lato</taxon>
        <taxon>Dalbergieae</taxon>
        <taxon>Pterocarpus clade</taxon>
        <taxon>Stylosanthes</taxon>
    </lineage>
</organism>